<keyword evidence="2" id="KW-1185">Reference proteome</keyword>
<comment type="caution">
    <text evidence="1">The sequence shown here is derived from an EMBL/GenBank/DDBJ whole genome shotgun (WGS) entry which is preliminary data.</text>
</comment>
<dbReference type="EMBL" id="ACXX02000009">
    <property type="protein sequence ID" value="EGD47056.1"/>
    <property type="molecule type" value="Genomic_DNA"/>
</dbReference>
<protein>
    <submittedName>
        <fullName evidence="1">Uncharacterized protein</fullName>
    </submittedName>
</protein>
<reference evidence="1" key="2">
    <citation type="submission" date="2011-01" db="EMBL/GenBank/DDBJ databases">
        <title>The Non-contiguous Finished genome of Clostridium papyrosolvens.</title>
        <authorList>
            <person name="Lucas S."/>
            <person name="Copeland A."/>
            <person name="Lapidus A."/>
            <person name="Cheng J.-F."/>
            <person name="Goodwin L."/>
            <person name="Pitluck S."/>
            <person name="Misra M."/>
            <person name="Chertkov O."/>
            <person name="Detter J.C."/>
            <person name="Han C."/>
            <person name="Tapia R."/>
            <person name="Land M."/>
            <person name="Hauser L."/>
            <person name="Kyrpides N."/>
            <person name="Ivanova N."/>
            <person name="Pagani I."/>
            <person name="Mouttaki H."/>
            <person name="He Z."/>
            <person name="Zhou J."/>
            <person name="Hemme C.L."/>
            <person name="Woyke T."/>
        </authorList>
    </citation>
    <scope>NUCLEOTIDE SEQUENCE [LARGE SCALE GENOMIC DNA]</scope>
    <source>
        <strain evidence="1">DSM 2782</strain>
    </source>
</reference>
<dbReference type="STRING" id="588581.Cpap_1448"/>
<dbReference type="Proteomes" id="UP000003860">
    <property type="component" value="Unassembled WGS sequence"/>
</dbReference>
<gene>
    <name evidence="1" type="ORF">Cpap_1448</name>
</gene>
<proteinExistence type="predicted"/>
<dbReference type="AlphaFoldDB" id="F1TE90"/>
<evidence type="ECO:0000313" key="2">
    <source>
        <dbReference type="Proteomes" id="UP000003860"/>
    </source>
</evidence>
<sequence length="38" mass="4479">MKNLKTKKALIPSKSITRIDNYVCVNTEYVCRDGFSWR</sequence>
<organism evidence="1 2">
    <name type="scientific">Ruminiclostridium papyrosolvens DSM 2782</name>
    <dbReference type="NCBI Taxonomy" id="588581"/>
    <lineage>
        <taxon>Bacteria</taxon>
        <taxon>Bacillati</taxon>
        <taxon>Bacillota</taxon>
        <taxon>Clostridia</taxon>
        <taxon>Eubacteriales</taxon>
        <taxon>Oscillospiraceae</taxon>
        <taxon>Ruminiclostridium</taxon>
    </lineage>
</organism>
<name>F1TE90_9FIRM</name>
<evidence type="ECO:0000313" key="1">
    <source>
        <dbReference type="EMBL" id="EGD47056.1"/>
    </source>
</evidence>
<accession>F1TE90</accession>
<reference evidence="1" key="1">
    <citation type="submission" date="2009-07" db="EMBL/GenBank/DDBJ databases">
        <authorList>
            <consortium name="US DOE Joint Genome Institute (JGI-PGF)"/>
            <person name="Lucas S."/>
            <person name="Copeland A."/>
            <person name="Lapidus A."/>
            <person name="Glavina del Rio T."/>
            <person name="Tice H."/>
            <person name="Bruce D."/>
            <person name="Goodwin L."/>
            <person name="Pitluck S."/>
            <person name="Larimer F."/>
            <person name="Land M.L."/>
            <person name="Mouttaki H."/>
            <person name="He Z."/>
            <person name="Zhou J."/>
            <person name="Hemme C.L."/>
        </authorList>
    </citation>
    <scope>NUCLEOTIDE SEQUENCE</scope>
    <source>
        <strain evidence="1">DSM 2782</strain>
    </source>
</reference>